<reference evidence="7" key="1">
    <citation type="submission" date="2019-02" db="EMBL/GenBank/DDBJ databases">
        <title>Complete genome sequence of Rhodoferax sp. Gr-4.</title>
        <authorList>
            <person name="Jin L."/>
        </authorList>
    </citation>
    <scope>NUCLEOTIDE SEQUENCE [LARGE SCALE GENOMIC DNA]</scope>
    <source>
        <strain evidence="7">Gr-4</strain>
    </source>
</reference>
<dbReference type="SUPFAM" id="SSF52172">
    <property type="entry name" value="CheY-like"/>
    <property type="match status" value="1"/>
</dbReference>
<gene>
    <name evidence="6" type="ORF">EXZ61_10015</name>
</gene>
<feature type="domain" description="Response regulatory" evidence="5">
    <location>
        <begin position="5"/>
        <end position="120"/>
    </location>
</feature>
<organism evidence="6 7">
    <name type="scientific">Rhodoferax aquaticus</name>
    <dbReference type="NCBI Taxonomy" id="2527691"/>
    <lineage>
        <taxon>Bacteria</taxon>
        <taxon>Pseudomonadati</taxon>
        <taxon>Pseudomonadota</taxon>
        <taxon>Betaproteobacteria</taxon>
        <taxon>Burkholderiales</taxon>
        <taxon>Comamonadaceae</taxon>
        <taxon>Rhodoferax</taxon>
    </lineage>
</organism>
<dbReference type="InterPro" id="IPR016032">
    <property type="entry name" value="Sig_transdc_resp-reg_C-effctor"/>
</dbReference>
<dbReference type="PROSITE" id="PS50110">
    <property type="entry name" value="RESPONSE_REGULATORY"/>
    <property type="match status" value="1"/>
</dbReference>
<keyword evidence="7" id="KW-1185">Reference proteome</keyword>
<evidence type="ECO:0000259" key="4">
    <source>
        <dbReference type="PROSITE" id="PS50043"/>
    </source>
</evidence>
<dbReference type="Pfam" id="PF00072">
    <property type="entry name" value="Response_reg"/>
    <property type="match status" value="1"/>
</dbReference>
<dbReference type="CDD" id="cd17535">
    <property type="entry name" value="REC_NarL-like"/>
    <property type="match status" value="1"/>
</dbReference>
<evidence type="ECO:0000259" key="5">
    <source>
        <dbReference type="PROSITE" id="PS50110"/>
    </source>
</evidence>
<dbReference type="PROSITE" id="PS50043">
    <property type="entry name" value="HTH_LUXR_2"/>
    <property type="match status" value="1"/>
</dbReference>
<dbReference type="GO" id="GO:0003677">
    <property type="term" value="F:DNA binding"/>
    <property type="evidence" value="ECO:0007669"/>
    <property type="project" value="UniProtKB-KW"/>
</dbReference>
<dbReference type="PRINTS" id="PR00038">
    <property type="entry name" value="HTHLUXR"/>
</dbReference>
<dbReference type="Proteomes" id="UP000317365">
    <property type="component" value="Chromosome"/>
</dbReference>
<dbReference type="CDD" id="cd06170">
    <property type="entry name" value="LuxR_C_like"/>
    <property type="match status" value="1"/>
</dbReference>
<dbReference type="InterPro" id="IPR001789">
    <property type="entry name" value="Sig_transdc_resp-reg_receiver"/>
</dbReference>
<sequence length="206" mass="21851">MQAHHFLLIDDHAMFRAGLALVLAAEFPGVHIVEAGDLAQAMQLELSTPDVVLLDVQLQGLSGLECISILKRKWPNSPIVMLSGNASSEVAQTALARGASAFLSKMEKPAAMISVIRQQLSGEAVLEKTLTQPSSNFAPLGGSKLTGRQLEVLNLLAQGLPNKAIGKQLELSENTVRGHVQALLSTLQVASRTEAVFAAKRGGLID</sequence>
<evidence type="ECO:0000256" key="2">
    <source>
        <dbReference type="ARBA" id="ARBA00023125"/>
    </source>
</evidence>
<dbReference type="Gene3D" id="3.40.50.2300">
    <property type="match status" value="1"/>
</dbReference>
<feature type="modified residue" description="4-aspartylphosphate" evidence="3">
    <location>
        <position position="55"/>
    </location>
</feature>
<dbReference type="Pfam" id="PF00196">
    <property type="entry name" value="GerE"/>
    <property type="match status" value="1"/>
</dbReference>
<evidence type="ECO:0000313" key="6">
    <source>
        <dbReference type="EMBL" id="QDL54470.1"/>
    </source>
</evidence>
<protein>
    <submittedName>
        <fullName evidence="6">Response regulator transcription factor</fullName>
    </submittedName>
</protein>
<dbReference type="PANTHER" id="PTHR45566">
    <property type="entry name" value="HTH-TYPE TRANSCRIPTIONAL REGULATOR YHJB-RELATED"/>
    <property type="match status" value="1"/>
</dbReference>
<evidence type="ECO:0000256" key="3">
    <source>
        <dbReference type="PROSITE-ProRule" id="PRU00169"/>
    </source>
</evidence>
<dbReference type="GO" id="GO:0006355">
    <property type="term" value="P:regulation of DNA-templated transcription"/>
    <property type="evidence" value="ECO:0007669"/>
    <property type="project" value="InterPro"/>
</dbReference>
<dbReference type="EMBL" id="CP036282">
    <property type="protein sequence ID" value="QDL54470.1"/>
    <property type="molecule type" value="Genomic_DNA"/>
</dbReference>
<dbReference type="GO" id="GO:0000160">
    <property type="term" value="P:phosphorelay signal transduction system"/>
    <property type="evidence" value="ECO:0007669"/>
    <property type="project" value="InterPro"/>
</dbReference>
<evidence type="ECO:0000313" key="7">
    <source>
        <dbReference type="Proteomes" id="UP000317365"/>
    </source>
</evidence>
<dbReference type="RefSeq" id="WP_142811427.1">
    <property type="nucleotide sequence ID" value="NZ_CP036282.1"/>
</dbReference>
<dbReference type="InterPro" id="IPR058245">
    <property type="entry name" value="NreC/VraR/RcsB-like_REC"/>
</dbReference>
<dbReference type="InterPro" id="IPR011006">
    <property type="entry name" value="CheY-like_superfamily"/>
</dbReference>
<dbReference type="InterPro" id="IPR000792">
    <property type="entry name" value="Tscrpt_reg_LuxR_C"/>
</dbReference>
<dbReference type="SUPFAM" id="SSF46894">
    <property type="entry name" value="C-terminal effector domain of the bipartite response regulators"/>
    <property type="match status" value="1"/>
</dbReference>
<dbReference type="InterPro" id="IPR051015">
    <property type="entry name" value="EvgA-like"/>
</dbReference>
<dbReference type="AlphaFoldDB" id="A0A515EPB6"/>
<dbReference type="PANTHER" id="PTHR45566:SF2">
    <property type="entry name" value="NARL SUBFAMILY"/>
    <property type="match status" value="1"/>
</dbReference>
<dbReference type="SMART" id="SM00421">
    <property type="entry name" value="HTH_LUXR"/>
    <property type="match status" value="1"/>
</dbReference>
<feature type="domain" description="HTH luxR-type" evidence="4">
    <location>
        <begin position="138"/>
        <end position="203"/>
    </location>
</feature>
<evidence type="ECO:0000256" key="1">
    <source>
        <dbReference type="ARBA" id="ARBA00022553"/>
    </source>
</evidence>
<keyword evidence="1 3" id="KW-0597">Phosphoprotein</keyword>
<accession>A0A515EPB6</accession>
<name>A0A515EPB6_9BURK</name>
<reference evidence="7" key="2">
    <citation type="journal article" date="2020" name="Int. J. Syst. Evol. Microbiol.">
        <title>Genomic insights into a novel species Rhodoferax aquaticus sp. nov., isolated from freshwater.</title>
        <authorList>
            <person name="Li T."/>
            <person name="Zhuo Y."/>
            <person name="Jin C.Z."/>
            <person name="Wu X."/>
            <person name="Ko S.R."/>
            <person name="Jin F.J."/>
            <person name="Ahn C.Y."/>
            <person name="Oh H.M."/>
            <person name="Lee H.G."/>
            <person name="Jin L."/>
        </authorList>
    </citation>
    <scope>NUCLEOTIDE SEQUENCE [LARGE SCALE GENOMIC DNA]</scope>
    <source>
        <strain evidence="7">Gr-4</strain>
    </source>
</reference>
<dbReference type="SMART" id="SM00448">
    <property type="entry name" value="REC"/>
    <property type="match status" value="1"/>
</dbReference>
<proteinExistence type="predicted"/>
<keyword evidence="2" id="KW-0238">DNA-binding</keyword>
<dbReference type="KEGG" id="rhg:EXZ61_10015"/>